<feature type="domain" description="DUF2421" evidence="7">
    <location>
        <begin position="765"/>
        <end position="987"/>
    </location>
</feature>
<evidence type="ECO:0000256" key="4">
    <source>
        <dbReference type="ARBA" id="ARBA00023136"/>
    </source>
</evidence>
<feature type="transmembrane region" description="Helical" evidence="6">
    <location>
        <begin position="100"/>
        <end position="123"/>
    </location>
</feature>
<comment type="subcellular location">
    <subcellularLocation>
        <location evidence="1">Membrane</location>
        <topology evidence="1">Multi-pass membrane protein</topology>
    </subcellularLocation>
</comment>
<evidence type="ECO:0000313" key="11">
    <source>
        <dbReference type="Proteomes" id="UP001201163"/>
    </source>
</evidence>
<dbReference type="InterPro" id="IPR049453">
    <property type="entry name" value="Memb_transporter_dom"/>
</dbReference>
<dbReference type="InterPro" id="IPR018820">
    <property type="entry name" value="BRE4-related_DUF2421"/>
</dbReference>
<feature type="transmembrane region" description="Helical" evidence="6">
    <location>
        <begin position="56"/>
        <end position="80"/>
    </location>
</feature>
<dbReference type="Pfam" id="PF10334">
    <property type="entry name" value="BRE4"/>
    <property type="match status" value="1"/>
</dbReference>
<evidence type="ECO:0000259" key="7">
    <source>
        <dbReference type="Pfam" id="PF10334"/>
    </source>
</evidence>
<evidence type="ECO:0000256" key="5">
    <source>
        <dbReference type="SAM" id="MobiDB-lite"/>
    </source>
</evidence>
<dbReference type="PANTHER" id="PTHR37994">
    <property type="entry name" value="ARAE_2_N DOMAIN-CONTAINING PROTEIN-RELATED"/>
    <property type="match status" value="1"/>
</dbReference>
<evidence type="ECO:0000256" key="3">
    <source>
        <dbReference type="ARBA" id="ARBA00022989"/>
    </source>
</evidence>
<proteinExistence type="predicted"/>
<keyword evidence="3 6" id="KW-1133">Transmembrane helix</keyword>
<dbReference type="Proteomes" id="UP001201163">
    <property type="component" value="Unassembled WGS sequence"/>
</dbReference>
<name>A0AAD4LKI2_9AGAM</name>
<sequence length="1033" mass="114643">MSKPELSSSRPPVSRDTGGRAPNNSRASSLVHAIWDFIRPQPWVINNIRQRRSQKLLFRSWLPGWAALIMMLPMTSLRVIGNLAYFGMLFSVFIPPMFPVQIYLVIVVQSLLGVLLGWGIGAAGMKAALAVRSELHVESTLQQVANSFGGSVNPDQFYKLEVFQGRFLDAKSSVIFGVFQGFGTMIFALVRAYKPPYVFFSIFGTIAIDIFCAIGPLYPFANYKILNSLLIASSAYCAMALVCCFVFFPETVNYAYLGLLSMTLGKVKAMLVSQEGLLAPNPGDFGPGSPKLKALAGDRAALMTTYQTLKGLTVHLQSEFSYGRWGGDDVFALTDPLLAVVSRLNGLLSFAKHLRELPSPPEAFAFIPAPETVTSDTHLLHHVFNPDVTRESALNVTLAETLPHVRDATAELRTATIEAVASIQALINGVNSDRLFSRSVSTGPLEDRLNAAGEKLDAALKGFKEHGTEAILGAYGHNPRGMPLRSLYLGYVFGGTTVILGEVVLTLVQTAAETNARRRRARLWAPSSLKHFVDSVLKQRGQNEERAFCGEEHESYTDEDDIQEQEYHLDPDSHPPTNVFQKFMNVLHHLLQWTKTAEAVFVFRYVLLSILLWLPSVFENSAHFYYVNKGIWALIMAQTILTVYAGDQVYNYVVRLLCTFIGLLTALLIWYIGNGSGNGSPYGLAASYAVFSVPVVFVRLFAPAKYLQGVILGCITVTLITGYSWIDGHLPVLSNPGIGWHAAWRRWTLVMIGCGASFIIMVLPPKSGRKAVRLRAANSISALGHVYTSLMSAWIMERDAGKDVSFTDNNWVRAFRGRLIAVTLQILAGKQQIMLASWEGNIRGRWAQDEYAKLTEIQEDMIGVLAQLGGALWKLDTKWRLSLLHHTVVVDPNFISDIVSVFSSVSHSLRTGEPMHTVLPQTLLDRLLLHHHIGAVATPDLDGRSMIGPDETQSIDHMFYTSAVVAVYQLMQCLDELHAVTRRLCGEVPFRGFERWNFLHKSRRGTYRNTLSRPDTIVEREPLIENEKVENGV</sequence>
<evidence type="ECO:0000259" key="8">
    <source>
        <dbReference type="Pfam" id="PF10337"/>
    </source>
</evidence>
<feature type="transmembrane region" description="Helical" evidence="6">
    <location>
        <begin position="225"/>
        <end position="248"/>
    </location>
</feature>
<evidence type="ECO:0000256" key="1">
    <source>
        <dbReference type="ARBA" id="ARBA00004141"/>
    </source>
</evidence>
<protein>
    <recommendedName>
        <fullName evidence="12">ER transporter 6TM N-terminal domain-containing protein</fullName>
    </recommendedName>
</protein>
<dbReference type="Pfam" id="PF13515">
    <property type="entry name" value="FUSC_2"/>
    <property type="match status" value="1"/>
</dbReference>
<evidence type="ECO:0000259" key="9">
    <source>
        <dbReference type="Pfam" id="PF13515"/>
    </source>
</evidence>
<feature type="transmembrane region" description="Helical" evidence="6">
    <location>
        <begin position="652"/>
        <end position="672"/>
    </location>
</feature>
<feature type="region of interest" description="Disordered" evidence="5">
    <location>
        <begin position="1"/>
        <end position="25"/>
    </location>
</feature>
<feature type="transmembrane region" description="Helical" evidence="6">
    <location>
        <begin position="488"/>
        <end position="512"/>
    </location>
</feature>
<evidence type="ECO:0000313" key="10">
    <source>
        <dbReference type="EMBL" id="KAH8996602.1"/>
    </source>
</evidence>
<feature type="compositionally biased region" description="Polar residues" evidence="5">
    <location>
        <begin position="1"/>
        <end position="11"/>
    </location>
</feature>
<dbReference type="InterPro" id="IPR018823">
    <property type="entry name" value="ArAE_2_N"/>
</dbReference>
<gene>
    <name evidence="10" type="ORF">EDB92DRAFT_1942238</name>
</gene>
<comment type="caution">
    <text evidence="10">The sequence shown here is derived from an EMBL/GenBank/DDBJ whole genome shotgun (WGS) entry which is preliminary data.</text>
</comment>
<feature type="transmembrane region" description="Helical" evidence="6">
    <location>
        <begin position="599"/>
        <end position="618"/>
    </location>
</feature>
<keyword evidence="11" id="KW-1185">Reference proteome</keyword>
<feature type="transmembrane region" description="Helical" evidence="6">
    <location>
        <begin position="684"/>
        <end position="702"/>
    </location>
</feature>
<feature type="transmembrane region" description="Helical" evidence="6">
    <location>
        <begin position="174"/>
        <end position="193"/>
    </location>
</feature>
<dbReference type="PANTHER" id="PTHR37994:SF3">
    <property type="entry name" value="ER TRANSPORTER 6TM N-TERMINAL DOMAIN-CONTAINING PROTEIN"/>
    <property type="match status" value="1"/>
</dbReference>
<dbReference type="GO" id="GO:0016020">
    <property type="term" value="C:membrane"/>
    <property type="evidence" value="ECO:0007669"/>
    <property type="project" value="UniProtKB-SubCell"/>
</dbReference>
<dbReference type="Pfam" id="PF10337">
    <property type="entry name" value="ArAE_2_N"/>
    <property type="match status" value="1"/>
</dbReference>
<feature type="transmembrane region" description="Helical" evidence="6">
    <location>
        <begin position="746"/>
        <end position="764"/>
    </location>
</feature>
<feature type="domain" description="Integral membrane bound transporter" evidence="9">
    <location>
        <begin position="623"/>
        <end position="760"/>
    </location>
</feature>
<evidence type="ECO:0008006" key="12">
    <source>
        <dbReference type="Google" id="ProtNLM"/>
    </source>
</evidence>
<feature type="domain" description="Putative ER transporter 6TM N-terminal" evidence="8">
    <location>
        <begin position="43"/>
        <end position="357"/>
    </location>
</feature>
<keyword evidence="4 6" id="KW-0472">Membrane</keyword>
<evidence type="ECO:0000256" key="6">
    <source>
        <dbReference type="SAM" id="Phobius"/>
    </source>
</evidence>
<feature type="transmembrane region" description="Helical" evidence="6">
    <location>
        <begin position="709"/>
        <end position="726"/>
    </location>
</feature>
<feature type="transmembrane region" description="Helical" evidence="6">
    <location>
        <begin position="199"/>
        <end position="218"/>
    </location>
</feature>
<organism evidence="10 11">
    <name type="scientific">Lactarius akahatsu</name>
    <dbReference type="NCBI Taxonomy" id="416441"/>
    <lineage>
        <taxon>Eukaryota</taxon>
        <taxon>Fungi</taxon>
        <taxon>Dikarya</taxon>
        <taxon>Basidiomycota</taxon>
        <taxon>Agaricomycotina</taxon>
        <taxon>Agaricomycetes</taxon>
        <taxon>Russulales</taxon>
        <taxon>Russulaceae</taxon>
        <taxon>Lactarius</taxon>
    </lineage>
</organism>
<evidence type="ECO:0000256" key="2">
    <source>
        <dbReference type="ARBA" id="ARBA00022692"/>
    </source>
</evidence>
<feature type="transmembrane region" description="Helical" evidence="6">
    <location>
        <begin position="624"/>
        <end position="645"/>
    </location>
</feature>
<dbReference type="EMBL" id="JAKELL010000008">
    <property type="protein sequence ID" value="KAH8996602.1"/>
    <property type="molecule type" value="Genomic_DNA"/>
</dbReference>
<keyword evidence="2 6" id="KW-0812">Transmembrane</keyword>
<accession>A0AAD4LKI2</accession>
<dbReference type="AlphaFoldDB" id="A0AAD4LKI2"/>
<reference evidence="10" key="1">
    <citation type="submission" date="2022-01" db="EMBL/GenBank/DDBJ databases">
        <title>Comparative genomics reveals a dynamic genome evolution in the ectomycorrhizal milk-cap (Lactarius) mushrooms.</title>
        <authorList>
            <consortium name="DOE Joint Genome Institute"/>
            <person name="Lebreton A."/>
            <person name="Tang N."/>
            <person name="Kuo A."/>
            <person name="LaButti K."/>
            <person name="Drula E."/>
            <person name="Barry K."/>
            <person name="Clum A."/>
            <person name="Lipzen A."/>
            <person name="Mousain D."/>
            <person name="Ng V."/>
            <person name="Wang R."/>
            <person name="Wang X."/>
            <person name="Dai Y."/>
            <person name="Henrissat B."/>
            <person name="Grigoriev I.V."/>
            <person name="Guerin-Laguette A."/>
            <person name="Yu F."/>
            <person name="Martin F.M."/>
        </authorList>
    </citation>
    <scope>NUCLEOTIDE SEQUENCE</scope>
    <source>
        <strain evidence="10">QP</strain>
    </source>
</reference>